<dbReference type="RefSeq" id="WP_129332159.1">
    <property type="nucleotide sequence ID" value="NZ_SDVB01000238.1"/>
</dbReference>
<protein>
    <recommendedName>
        <fullName evidence="4">Chromosome segregation ATPase</fullName>
    </recommendedName>
</protein>
<accession>A0A4Q2T4P7</accession>
<evidence type="ECO:0000256" key="1">
    <source>
        <dbReference type="SAM" id="Coils"/>
    </source>
</evidence>
<evidence type="ECO:0000313" key="2">
    <source>
        <dbReference type="EMBL" id="RYC11719.1"/>
    </source>
</evidence>
<name>A0A4Q2T4P7_9HYPH</name>
<dbReference type="Proteomes" id="UP000291088">
    <property type="component" value="Unassembled WGS sequence"/>
</dbReference>
<proteinExistence type="predicted"/>
<dbReference type="OrthoDB" id="8304872at2"/>
<keyword evidence="1" id="KW-0175">Coiled coil</keyword>
<dbReference type="Gene3D" id="1.10.287.1490">
    <property type="match status" value="1"/>
</dbReference>
<dbReference type="AlphaFoldDB" id="A0A4Q2T4P7"/>
<keyword evidence="3" id="KW-1185">Reference proteome</keyword>
<gene>
    <name evidence="2" type="ORF">EUU22_11625</name>
</gene>
<feature type="coiled-coil region" evidence="1">
    <location>
        <begin position="99"/>
        <end position="259"/>
    </location>
</feature>
<evidence type="ECO:0000313" key="3">
    <source>
        <dbReference type="Proteomes" id="UP000291088"/>
    </source>
</evidence>
<sequence>MIEYALLFGLGFLSAVLLVMLVAPSVHKRIVRYTEKRLKATVPLSPREVRAQKDMARAVYAAENARMSQDLKRERDKSVDLKLKNETLATEAGRLSAESQDLRTQIDEMSVEAANFRAEIRRAESEALHLHATLKRTEEAAVAKDLEIERLVVRISRMNREIDDLKIEKSGRDTEIENLKMRVQTLRAERDELGRETKLATRRAKDAEMRLAQEEDKLLRLDDRLARLMAEVVDKDAVIERRTKEIATLRENLKAGNRQVRAALRALRAANISAPDIKEIDIPEQATEDPLVLMQPAAAIDPDLLAEELRHRHTALTERLMKATSPANDEALREEIAEIAAKMIALTARREGAGSPIRALLSKVPVRSAEARKSLAERAVAFDPSLPAAAVPTTPE</sequence>
<dbReference type="EMBL" id="SDVB01000238">
    <property type="protein sequence ID" value="RYC11719.1"/>
    <property type="molecule type" value="Genomic_DNA"/>
</dbReference>
<reference evidence="2 3" key="1">
    <citation type="submission" date="2019-01" db="EMBL/GenBank/DDBJ databases">
        <authorList>
            <person name="Deng T."/>
        </authorList>
    </citation>
    <scope>NUCLEOTIDE SEQUENCE [LARGE SCALE GENOMIC DNA]</scope>
    <source>
        <strain evidence="2 3">F8825</strain>
    </source>
</reference>
<comment type="caution">
    <text evidence="2">The sequence shown here is derived from an EMBL/GenBank/DDBJ whole genome shotgun (WGS) entry which is preliminary data.</text>
</comment>
<organism evidence="2 3">
    <name type="scientific">Ciceribacter ferrooxidans</name>
    <dbReference type="NCBI Taxonomy" id="2509717"/>
    <lineage>
        <taxon>Bacteria</taxon>
        <taxon>Pseudomonadati</taxon>
        <taxon>Pseudomonadota</taxon>
        <taxon>Alphaproteobacteria</taxon>
        <taxon>Hyphomicrobiales</taxon>
        <taxon>Rhizobiaceae</taxon>
        <taxon>Ciceribacter</taxon>
    </lineage>
</organism>
<evidence type="ECO:0008006" key="4">
    <source>
        <dbReference type="Google" id="ProtNLM"/>
    </source>
</evidence>